<name>A0A9D2AGM5_9FIRM</name>
<dbReference type="EMBL" id="DXFX01000080">
    <property type="protein sequence ID" value="HIX08052.1"/>
    <property type="molecule type" value="Genomic_DNA"/>
</dbReference>
<evidence type="ECO:0000313" key="1">
    <source>
        <dbReference type="EMBL" id="HIX08052.1"/>
    </source>
</evidence>
<proteinExistence type="predicted"/>
<accession>A0A9D2AGM5</accession>
<sequence>MAFWSKKKKQTPPPAPPPAPLSVFLSGGRFDRDILCTLPQGTQVLGIAAEGENFPLLQFSDEATGRYYLFADEACRPAPECGKFYKELENREEELLLFSLREKDSLPQFPQDVPSFFGQDAFPLARAGFAVRAELYERVKKIARPCRALDLLLYAESAACVPAPLCKAQPLPWSAAQVSDAVRFFHAARAQLSAEKYRYAFAFLRERITGVYAALCLAKDRPALCSFDETLRRESPALRIAAFRASPMRFLPALQKKNFEAGPISSAGAKLALYLEKRR</sequence>
<gene>
    <name evidence="1" type="ORF">H9741_06260</name>
</gene>
<organism evidence="1 2">
    <name type="scientific">Candidatus Borkfalkia faecipullorum</name>
    <dbReference type="NCBI Taxonomy" id="2838510"/>
    <lineage>
        <taxon>Bacteria</taxon>
        <taxon>Bacillati</taxon>
        <taxon>Bacillota</taxon>
        <taxon>Clostridia</taxon>
        <taxon>Christensenellales</taxon>
        <taxon>Christensenellaceae</taxon>
        <taxon>Candidatus Borkfalkia</taxon>
    </lineage>
</organism>
<dbReference type="Proteomes" id="UP000824204">
    <property type="component" value="Unassembled WGS sequence"/>
</dbReference>
<comment type="caution">
    <text evidence="1">The sequence shown here is derived from an EMBL/GenBank/DDBJ whole genome shotgun (WGS) entry which is preliminary data.</text>
</comment>
<reference evidence="1" key="2">
    <citation type="submission" date="2021-04" db="EMBL/GenBank/DDBJ databases">
        <authorList>
            <person name="Gilroy R."/>
        </authorList>
    </citation>
    <scope>NUCLEOTIDE SEQUENCE</scope>
    <source>
        <strain evidence="1">811</strain>
    </source>
</reference>
<dbReference type="AlphaFoldDB" id="A0A9D2AGM5"/>
<reference evidence="1" key="1">
    <citation type="journal article" date="2021" name="PeerJ">
        <title>Extensive microbial diversity within the chicken gut microbiome revealed by metagenomics and culture.</title>
        <authorList>
            <person name="Gilroy R."/>
            <person name="Ravi A."/>
            <person name="Getino M."/>
            <person name="Pursley I."/>
            <person name="Horton D.L."/>
            <person name="Alikhan N.F."/>
            <person name="Baker D."/>
            <person name="Gharbi K."/>
            <person name="Hall N."/>
            <person name="Watson M."/>
            <person name="Adriaenssens E.M."/>
            <person name="Foster-Nyarko E."/>
            <person name="Jarju S."/>
            <person name="Secka A."/>
            <person name="Antonio M."/>
            <person name="Oren A."/>
            <person name="Chaudhuri R.R."/>
            <person name="La Ragione R."/>
            <person name="Hildebrand F."/>
            <person name="Pallen M.J."/>
        </authorList>
    </citation>
    <scope>NUCLEOTIDE SEQUENCE</scope>
    <source>
        <strain evidence="1">811</strain>
    </source>
</reference>
<protein>
    <submittedName>
        <fullName evidence="1">Uncharacterized protein</fullName>
    </submittedName>
</protein>
<evidence type="ECO:0000313" key="2">
    <source>
        <dbReference type="Proteomes" id="UP000824204"/>
    </source>
</evidence>